<accession>A0A9E7UCW3</accession>
<dbReference type="EMBL" id="CP104003">
    <property type="protein sequence ID" value="UWM56329.1"/>
    <property type="molecule type" value="Genomic_DNA"/>
</dbReference>
<dbReference type="KEGG" id="ssai:N0B31_08530"/>
<dbReference type="GeneID" id="74942462"/>
<protein>
    <submittedName>
        <fullName evidence="1">Uncharacterized protein</fullName>
    </submittedName>
</protein>
<dbReference type="AlphaFoldDB" id="A0A9E7UCW3"/>
<sequence length="76" mass="8202">MAQDPTADVRPDRQSFTLDADNTFQFLPGPMLGVSCPTCFRDQLLREILSTGVCTHCGTELEVTLTARVDGAVQSG</sequence>
<dbReference type="Proteomes" id="UP001057580">
    <property type="component" value="Chromosome"/>
</dbReference>
<proteinExistence type="predicted"/>
<keyword evidence="2" id="KW-1185">Reference proteome</keyword>
<reference evidence="1" key="1">
    <citation type="submission" date="2022-09" db="EMBL/GenBank/DDBJ databases">
        <title>Diverse halophilic archaea isolated from saline environments.</title>
        <authorList>
            <person name="Cui H.-L."/>
        </authorList>
    </citation>
    <scope>NUCLEOTIDE SEQUENCE</scope>
    <source>
        <strain evidence="1">ZS-35-S2</strain>
    </source>
</reference>
<organism evidence="1 2">
    <name type="scientific">Salinirubellus salinus</name>
    <dbReference type="NCBI Taxonomy" id="1364945"/>
    <lineage>
        <taxon>Archaea</taxon>
        <taxon>Methanobacteriati</taxon>
        <taxon>Methanobacteriota</taxon>
        <taxon>Stenosarchaea group</taxon>
        <taxon>Halobacteria</taxon>
        <taxon>Halobacteriales</taxon>
        <taxon>Natronomonadaceae</taxon>
        <taxon>Salinirubellus</taxon>
    </lineage>
</organism>
<name>A0A9E7UCW3_9EURY</name>
<evidence type="ECO:0000313" key="2">
    <source>
        <dbReference type="Proteomes" id="UP001057580"/>
    </source>
</evidence>
<evidence type="ECO:0000313" key="1">
    <source>
        <dbReference type="EMBL" id="UWM56329.1"/>
    </source>
</evidence>
<gene>
    <name evidence="1" type="ORF">N0B31_08530</name>
</gene>
<dbReference type="RefSeq" id="WP_260643443.1">
    <property type="nucleotide sequence ID" value="NZ_CP104003.1"/>
</dbReference>